<dbReference type="GO" id="GO:0004803">
    <property type="term" value="F:transposase activity"/>
    <property type="evidence" value="ECO:0007669"/>
    <property type="project" value="InterPro"/>
</dbReference>
<protein>
    <submittedName>
        <fullName evidence="2">Transposase</fullName>
    </submittedName>
</protein>
<name>A0A840V0C9_9BACT</name>
<organism evidence="2 3">
    <name type="scientific">Desulfoprunum benzoelyticum</name>
    <dbReference type="NCBI Taxonomy" id="1506996"/>
    <lineage>
        <taxon>Bacteria</taxon>
        <taxon>Pseudomonadati</taxon>
        <taxon>Thermodesulfobacteriota</taxon>
        <taxon>Desulfobulbia</taxon>
        <taxon>Desulfobulbales</taxon>
        <taxon>Desulfobulbaceae</taxon>
        <taxon>Desulfoprunum</taxon>
    </lineage>
</organism>
<evidence type="ECO:0000259" key="1">
    <source>
        <dbReference type="Pfam" id="PF01548"/>
    </source>
</evidence>
<dbReference type="PANTHER" id="PTHR33055">
    <property type="entry name" value="TRANSPOSASE FOR INSERTION SEQUENCE ELEMENT IS1111A"/>
    <property type="match status" value="1"/>
</dbReference>
<proteinExistence type="predicted"/>
<dbReference type="InterPro" id="IPR047650">
    <property type="entry name" value="Transpos_IS110"/>
</dbReference>
<dbReference type="GO" id="GO:0006313">
    <property type="term" value="P:DNA transposition"/>
    <property type="evidence" value="ECO:0007669"/>
    <property type="project" value="InterPro"/>
</dbReference>
<comment type="caution">
    <text evidence="2">The sequence shown here is derived from an EMBL/GenBank/DDBJ whole genome shotgun (WGS) entry which is preliminary data.</text>
</comment>
<dbReference type="Pfam" id="PF01548">
    <property type="entry name" value="DEDD_Tnp_IS110"/>
    <property type="match status" value="1"/>
</dbReference>
<feature type="domain" description="Transposase IS110-like N-terminal" evidence="1">
    <location>
        <begin position="18"/>
        <end position="148"/>
    </location>
</feature>
<evidence type="ECO:0000313" key="2">
    <source>
        <dbReference type="EMBL" id="MBB5347169.1"/>
    </source>
</evidence>
<dbReference type="InterPro" id="IPR002525">
    <property type="entry name" value="Transp_IS110-like_N"/>
</dbReference>
<dbReference type="AlphaFoldDB" id="A0A840V0C9"/>
<dbReference type="RefSeq" id="WP_183348696.1">
    <property type="nucleotide sequence ID" value="NZ_JACHEO010000003.1"/>
</dbReference>
<dbReference type="Proteomes" id="UP000539642">
    <property type="component" value="Unassembled WGS sequence"/>
</dbReference>
<accession>A0A840V0C9</accession>
<dbReference type="EMBL" id="JACHEO010000003">
    <property type="protein sequence ID" value="MBB5347169.1"/>
    <property type="molecule type" value="Genomic_DNA"/>
</dbReference>
<reference evidence="2 3" key="1">
    <citation type="submission" date="2020-08" db="EMBL/GenBank/DDBJ databases">
        <title>Genomic Encyclopedia of Type Strains, Phase IV (KMG-IV): sequencing the most valuable type-strain genomes for metagenomic binning, comparative biology and taxonomic classification.</title>
        <authorList>
            <person name="Goeker M."/>
        </authorList>
    </citation>
    <scope>NUCLEOTIDE SEQUENCE [LARGE SCALE GENOMIC DNA]</scope>
    <source>
        <strain evidence="2 3">DSM 28570</strain>
    </source>
</reference>
<dbReference type="PANTHER" id="PTHR33055:SF17">
    <property type="entry name" value="THIRD ORF IN TRANSPOSON ISC1491"/>
    <property type="match status" value="1"/>
</dbReference>
<gene>
    <name evidence="2" type="ORF">HNQ81_000882</name>
</gene>
<dbReference type="GO" id="GO:0003677">
    <property type="term" value="F:DNA binding"/>
    <property type="evidence" value="ECO:0007669"/>
    <property type="project" value="InterPro"/>
</dbReference>
<evidence type="ECO:0000313" key="3">
    <source>
        <dbReference type="Proteomes" id="UP000539642"/>
    </source>
</evidence>
<sequence>MNFKKVSTWQEFTNCPAIGVDVCKKYLDLVGLSGSTSFYRRIDNTAQAIGEFAKALGQQEFKGTILCEATSHYHLVLAVMSCEAGLDIRVINPLMSSKHAKSAIRKTKTDRVDAHVLATMVLTEPNLPPPLKLSRSHCLVRHTLGLIHSQEQHLQGIKRSLDSYLERLSQLNLEAGNAYKQAVEVFKQFKDCHKHLLSELESYLLETQPERQEAIERVCAVRASHVVTLRSSPLFSILRYPAQNPG</sequence>
<keyword evidence="3" id="KW-1185">Reference proteome</keyword>